<feature type="transmembrane region" description="Helical" evidence="4">
    <location>
        <begin position="111"/>
        <end position="133"/>
    </location>
</feature>
<dbReference type="Proteomes" id="UP000044071">
    <property type="component" value="Unassembled WGS sequence"/>
</dbReference>
<keyword evidence="2 4" id="KW-1133">Transmembrane helix</keyword>
<dbReference type="Gene3D" id="1.20.1250.20">
    <property type="entry name" value="MFS general substrate transporter like domains"/>
    <property type="match status" value="1"/>
</dbReference>
<feature type="transmembrane region" description="Helical" evidence="4">
    <location>
        <begin position="12"/>
        <end position="32"/>
    </location>
</feature>
<feature type="transmembrane region" description="Helical" evidence="4">
    <location>
        <begin position="76"/>
        <end position="99"/>
    </location>
</feature>
<gene>
    <name evidence="6" type="ORF">BN59_03159</name>
</gene>
<feature type="transmembrane region" description="Helical" evidence="4">
    <location>
        <begin position="154"/>
        <end position="176"/>
    </location>
</feature>
<keyword evidence="3 4" id="KW-0472">Membrane</keyword>
<evidence type="ECO:0000313" key="7">
    <source>
        <dbReference type="Proteomes" id="UP000044071"/>
    </source>
</evidence>
<dbReference type="RefSeq" id="WP_044012026.1">
    <property type="nucleotide sequence ID" value="NZ_CCVW01000004.1"/>
</dbReference>
<evidence type="ECO:0000259" key="5">
    <source>
        <dbReference type="PROSITE" id="PS50850"/>
    </source>
</evidence>
<dbReference type="InterPro" id="IPR020846">
    <property type="entry name" value="MFS_dom"/>
</dbReference>
<dbReference type="eggNOG" id="COG4262">
    <property type="taxonomic scope" value="Bacteria"/>
</dbReference>
<reference evidence="6 7" key="1">
    <citation type="submission" date="2014-06" db="EMBL/GenBank/DDBJ databases">
        <authorList>
            <person name="Urmite Genomes Urmite Genomes"/>
        </authorList>
    </citation>
    <scope>NUCLEOTIDE SEQUENCE [LARGE SCALE GENOMIC DNA]</scope>
</reference>
<dbReference type="OrthoDB" id="5516475at2"/>
<dbReference type="InterPro" id="IPR036259">
    <property type="entry name" value="MFS_trans_sf"/>
</dbReference>
<protein>
    <submittedName>
        <fullName evidence="6">Spermidine synthase</fullName>
    </submittedName>
</protein>
<sequence>MNKPLVVSQNLIVLHVLFFLSGVSALIYQLMWQRMLFNVYGVDLESITIVVSVFMLGLGVGGIIGGYLADKFVAKLLFIYVLAELGIAFFGFFSSSIIAEVATLPSVEASRWLSFLSCYAILFFPTLLMGATFPVLVKHVSSIRKNIGYSVGELYFSNTIGGALGAILPGYIFLPVFDIEEVIYNAVFINFTIAITAVIAFGRDK</sequence>
<accession>A0A078KWK2</accession>
<dbReference type="GO" id="GO:0022857">
    <property type="term" value="F:transmembrane transporter activity"/>
    <property type="evidence" value="ECO:0007669"/>
    <property type="project" value="InterPro"/>
</dbReference>
<feature type="transmembrane region" description="Helical" evidence="4">
    <location>
        <begin position="47"/>
        <end position="69"/>
    </location>
</feature>
<name>A0A078KWK2_9GAMM</name>
<feature type="transmembrane region" description="Helical" evidence="4">
    <location>
        <begin position="182"/>
        <end position="202"/>
    </location>
</feature>
<dbReference type="SUPFAM" id="SSF103473">
    <property type="entry name" value="MFS general substrate transporter"/>
    <property type="match status" value="1"/>
</dbReference>
<evidence type="ECO:0000256" key="1">
    <source>
        <dbReference type="ARBA" id="ARBA00022692"/>
    </source>
</evidence>
<keyword evidence="7" id="KW-1185">Reference proteome</keyword>
<proteinExistence type="predicted"/>
<organism evidence="6 7">
    <name type="scientific">Legionella massiliensis</name>
    <dbReference type="NCBI Taxonomy" id="1034943"/>
    <lineage>
        <taxon>Bacteria</taxon>
        <taxon>Pseudomonadati</taxon>
        <taxon>Pseudomonadota</taxon>
        <taxon>Gammaproteobacteria</taxon>
        <taxon>Legionellales</taxon>
        <taxon>Legionellaceae</taxon>
        <taxon>Legionella</taxon>
    </lineage>
</organism>
<dbReference type="STRING" id="1034943.BN59_03159"/>
<evidence type="ECO:0000256" key="4">
    <source>
        <dbReference type="SAM" id="Phobius"/>
    </source>
</evidence>
<keyword evidence="1 4" id="KW-0812">Transmembrane</keyword>
<dbReference type="EMBL" id="CCSB01000004">
    <property type="protein sequence ID" value="CDZ78845.1"/>
    <property type="molecule type" value="Genomic_DNA"/>
</dbReference>
<dbReference type="PROSITE" id="PS50850">
    <property type="entry name" value="MFS"/>
    <property type="match status" value="1"/>
</dbReference>
<feature type="domain" description="Major facilitator superfamily (MFS) profile" evidence="5">
    <location>
        <begin position="10"/>
        <end position="205"/>
    </location>
</feature>
<dbReference type="AlphaFoldDB" id="A0A078KWK2"/>
<evidence type="ECO:0000313" key="6">
    <source>
        <dbReference type="EMBL" id="CDZ78845.1"/>
    </source>
</evidence>
<evidence type="ECO:0000256" key="2">
    <source>
        <dbReference type="ARBA" id="ARBA00022989"/>
    </source>
</evidence>
<dbReference type="NCBIfam" id="NF037959">
    <property type="entry name" value="MFS_SpdSyn"/>
    <property type="match status" value="1"/>
</dbReference>
<evidence type="ECO:0000256" key="3">
    <source>
        <dbReference type="ARBA" id="ARBA00023136"/>
    </source>
</evidence>